<dbReference type="OrthoDB" id="9802561at2"/>
<dbReference type="PATRIC" id="fig|1122247.3.peg.2949"/>
<evidence type="ECO:0000313" key="4">
    <source>
        <dbReference type="Proteomes" id="UP000006265"/>
    </source>
</evidence>
<evidence type="ECO:0000256" key="2">
    <source>
        <dbReference type="ARBA" id="ARBA00022695"/>
    </source>
</evidence>
<dbReference type="InterPro" id="IPR050088">
    <property type="entry name" value="IspD/TarI_cytidylyltransf_bact"/>
</dbReference>
<dbReference type="Pfam" id="PF01128">
    <property type="entry name" value="IspD"/>
    <property type="match status" value="1"/>
</dbReference>
<dbReference type="InterPro" id="IPR034683">
    <property type="entry name" value="IspD/TarI"/>
</dbReference>
<keyword evidence="4" id="KW-1185">Reference proteome</keyword>
<dbReference type="eggNOG" id="COG1211">
    <property type="taxonomic scope" value="Bacteria"/>
</dbReference>
<reference evidence="3 4" key="1">
    <citation type="journal article" date="2012" name="J. Bacteriol.">
        <title>Genome sequence of Mycobacterium hassiacum DSM 44199, a rare source of heat-stable mycobacterial proteins.</title>
        <authorList>
            <person name="Tiago I."/>
            <person name="Maranha A."/>
            <person name="Mendes V."/>
            <person name="Alarico S."/>
            <person name="Moynihan P.J."/>
            <person name="Clarke A.J."/>
            <person name="Macedo-Ribeiro S."/>
            <person name="Pereira P.J."/>
            <person name="Empadinhas N."/>
        </authorList>
    </citation>
    <scope>NUCLEOTIDE SEQUENCE [LARGE SCALE GENOMIC DNA]</scope>
    <source>
        <strain evidence="4">DSM 44199 / CIP 105218 / JCM 12690 / 3849</strain>
    </source>
</reference>
<dbReference type="PANTHER" id="PTHR32125:SF4">
    <property type="entry name" value="2-C-METHYL-D-ERYTHRITOL 4-PHOSPHATE CYTIDYLYLTRANSFERASE, CHLOROPLASTIC"/>
    <property type="match status" value="1"/>
</dbReference>
<keyword evidence="1 3" id="KW-0808">Transferase</keyword>
<dbReference type="SUPFAM" id="SSF53448">
    <property type="entry name" value="Nucleotide-diphospho-sugar transferases"/>
    <property type="match status" value="1"/>
</dbReference>
<gene>
    <name evidence="3" type="primary">ispD</name>
    <name evidence="3" type="ORF">C731_3078</name>
</gene>
<dbReference type="PANTHER" id="PTHR32125">
    <property type="entry name" value="2-C-METHYL-D-ERYTHRITOL 4-PHOSPHATE CYTIDYLYLTRANSFERASE, CHLOROPLASTIC"/>
    <property type="match status" value="1"/>
</dbReference>
<evidence type="ECO:0000256" key="1">
    <source>
        <dbReference type="ARBA" id="ARBA00022679"/>
    </source>
</evidence>
<dbReference type="Proteomes" id="UP000006265">
    <property type="component" value="Unassembled WGS sequence"/>
</dbReference>
<organism evidence="3 4">
    <name type="scientific">Mycolicibacterium hassiacum (strain DSM 44199 / CIP 105218 / JCM 12690 / 3849)</name>
    <name type="common">Mycobacterium hassiacum</name>
    <dbReference type="NCBI Taxonomy" id="1122247"/>
    <lineage>
        <taxon>Bacteria</taxon>
        <taxon>Bacillati</taxon>
        <taxon>Actinomycetota</taxon>
        <taxon>Actinomycetes</taxon>
        <taxon>Mycobacteriales</taxon>
        <taxon>Mycobacteriaceae</taxon>
        <taxon>Mycolicibacterium</taxon>
    </lineage>
</organism>
<dbReference type="STRING" id="1122247.GCA_000379865_03552"/>
<dbReference type="GO" id="GO:0050518">
    <property type="term" value="F:2-C-methyl-D-erythritol 4-phosphate cytidylyltransferase activity"/>
    <property type="evidence" value="ECO:0007669"/>
    <property type="project" value="UniProtKB-EC"/>
</dbReference>
<comment type="caution">
    <text evidence="3">The sequence shown here is derived from an EMBL/GenBank/DDBJ whole genome shotgun (WGS) entry which is preliminary data.</text>
</comment>
<sequence>MRCYGIVPLPVSVVDNRAAAFEPVGGRAPLAHVVHTLSATGPVVVAAAGPLVEEVRACLAGNGLSAAELVVAGAAATRAECLAAALDDAPDQVLVHDIAHPLAPSGLAARVVAAVRGGADAVVPAVPVTDSVKVVDPNGTITGALDRERLRAVQYPRGYTTAVLRALLADHTAEDGDELAVALRTGVPVTFVEGDPDAFRVRLPHDGAFAAAVIAGRRVS</sequence>
<dbReference type="InterPro" id="IPR029044">
    <property type="entry name" value="Nucleotide-diphossugar_trans"/>
</dbReference>
<dbReference type="EMBL" id="AMRA01000088">
    <property type="protein sequence ID" value="EKF22900.1"/>
    <property type="molecule type" value="Genomic_DNA"/>
</dbReference>
<dbReference type="AlphaFoldDB" id="K5BAV5"/>
<evidence type="ECO:0000313" key="3">
    <source>
        <dbReference type="EMBL" id="EKF22900.1"/>
    </source>
</evidence>
<proteinExistence type="predicted"/>
<accession>K5BAV5</accession>
<name>K5BAV5_MYCHD</name>
<dbReference type="EC" id="2.7.7.60" evidence="3"/>
<keyword evidence="2 3" id="KW-0548">Nucleotidyltransferase</keyword>
<dbReference type="Gene3D" id="3.90.550.10">
    <property type="entry name" value="Spore Coat Polysaccharide Biosynthesis Protein SpsA, Chain A"/>
    <property type="match status" value="1"/>
</dbReference>
<protein>
    <submittedName>
        <fullName evidence="3">2-C-methyl-D-erythritol 4-phosphate cytidylyltransferase</fullName>
        <ecNumber evidence="3">2.7.7.60</ecNumber>
    </submittedName>
</protein>